<protein>
    <recommendedName>
        <fullName evidence="1">DUF5723 domain-containing protein</fullName>
    </recommendedName>
</protein>
<sequence length="526" mass="59094">MRLPFCFFLVFIHLQTYSQQWLGISPSNYGGTYGIYTNPANVADSRYKIFLNLAGANIDVINNYAAWGAPYSVLGLVTNTVAARHRADNGSILYRNSYTKESLDNTNSTAFFGADIRGPSLMFTLEKAKMAIGLTTRGRLIANLNNTTTPVARVFVNGTVLPTTYGIPQNDNHFAANLNGYAEMGLTVGKVIREQEEHFLKAGLTVKRVNAVLNLHYIGQEVDFTIDQIANRPRKQNLFFENAVGTYGMTKIGALQIAGFSPNWLFGNAPAGIGYGLDIGFVYEYRPDYNKYDIRVKDGLMMDGTKNKYQYKLSMALLDFGQIRYKSEPFVYQTDVAESNVLISPGTFNKIDSPDKLYNQMNTAFGWTDINYRHQFNVPLPAVIATTFDYAFSERIYLNATWIQSIRGTKSIGMNQPSMIAFIPRWESKWLEVSVPLALQNGYRNLTMGLAGRAGPLFLGTDNLPGLLNIGNPKGLNAYFGLFVPIHRKLPDSPNACYSEIREGWGQGIRDIFKKRKQRRNWSRVR</sequence>
<dbReference type="Proteomes" id="UP000293162">
    <property type="component" value="Unassembled WGS sequence"/>
</dbReference>
<reference evidence="2 3" key="1">
    <citation type="submission" date="2019-02" db="EMBL/GenBank/DDBJ databases">
        <title>Bacterial novel species Emticicia sp. 17J42-9 isolated from soil.</title>
        <authorList>
            <person name="Jung H.-Y."/>
        </authorList>
    </citation>
    <scope>NUCLEOTIDE SEQUENCE [LARGE SCALE GENOMIC DNA]</scope>
    <source>
        <strain evidence="2 3">17J42-9</strain>
    </source>
</reference>
<dbReference type="RefSeq" id="WP_130020925.1">
    <property type="nucleotide sequence ID" value="NZ_SEWF01000012.1"/>
</dbReference>
<dbReference type="OrthoDB" id="9805336at2"/>
<accession>A0A4Q5M0I3</accession>
<feature type="domain" description="DUF5723" evidence="1">
    <location>
        <begin position="39"/>
        <end position="462"/>
    </location>
</feature>
<name>A0A4Q5M0I3_9BACT</name>
<organism evidence="2 3">
    <name type="scientific">Emticicia agri</name>
    <dbReference type="NCBI Taxonomy" id="2492393"/>
    <lineage>
        <taxon>Bacteria</taxon>
        <taxon>Pseudomonadati</taxon>
        <taxon>Bacteroidota</taxon>
        <taxon>Cytophagia</taxon>
        <taxon>Cytophagales</taxon>
        <taxon>Leadbetterellaceae</taxon>
        <taxon>Emticicia</taxon>
    </lineage>
</organism>
<gene>
    <name evidence="2" type="ORF">EWM59_10515</name>
</gene>
<evidence type="ECO:0000313" key="3">
    <source>
        <dbReference type="Proteomes" id="UP000293162"/>
    </source>
</evidence>
<dbReference type="EMBL" id="SEWF01000012">
    <property type="protein sequence ID" value="RYU95786.1"/>
    <property type="molecule type" value="Genomic_DNA"/>
</dbReference>
<comment type="caution">
    <text evidence="2">The sequence shown here is derived from an EMBL/GenBank/DDBJ whole genome shotgun (WGS) entry which is preliminary data.</text>
</comment>
<dbReference type="AlphaFoldDB" id="A0A4Q5M0I3"/>
<proteinExistence type="predicted"/>
<keyword evidence="3" id="KW-1185">Reference proteome</keyword>
<evidence type="ECO:0000313" key="2">
    <source>
        <dbReference type="EMBL" id="RYU95786.1"/>
    </source>
</evidence>
<dbReference type="InterPro" id="IPR043781">
    <property type="entry name" value="DUF5723"/>
</dbReference>
<evidence type="ECO:0000259" key="1">
    <source>
        <dbReference type="Pfam" id="PF18990"/>
    </source>
</evidence>
<dbReference type="Pfam" id="PF18990">
    <property type="entry name" value="DUF5723"/>
    <property type="match status" value="1"/>
</dbReference>